<feature type="signal peptide" evidence="2">
    <location>
        <begin position="1"/>
        <end position="32"/>
    </location>
</feature>
<dbReference type="AlphaFoldDB" id="A0A078MS28"/>
<dbReference type="InterPro" id="IPR019606">
    <property type="entry name" value="GerMN"/>
</dbReference>
<feature type="domain" description="GerMN" evidence="3">
    <location>
        <begin position="96"/>
        <end position="193"/>
    </location>
</feature>
<gene>
    <name evidence="4" type="ORF">BN1051_01515</name>
</gene>
<dbReference type="PATRIC" id="fig|1461584.3.peg.1503"/>
<evidence type="ECO:0000259" key="3">
    <source>
        <dbReference type="SMART" id="SM00909"/>
    </source>
</evidence>
<dbReference type="SMART" id="SM00909">
    <property type="entry name" value="Germane"/>
    <property type="match status" value="1"/>
</dbReference>
<accession>A0A078MS28</accession>
<sequence length="309" mass="32361">MGAHRGGTAGRRLRAAAAAAALSALCSCGVVAENATTSMPTSFSTAAAQDSTMAVTAPADDSRTRHLNPVYWLGRNGSDIQLYREFLPSEHSADPIGEAVAAMTRQVPLDSDYFTPWQPAEKVSASISGRNVITVDISSDAFKAPLDAGVAHRAVQQLVYTATAAAHNAGLTTYGQESSVVVLVDGKAGYLAFGHERLDGALTRDPSLTAPIWIIEPRHGDTFSGTVKVSGTAVSHGGPLAWRVDRLGADGKPDTKPAAEGFADLDAETGDTGSFSFDVDLPPGDYELRVHHGDDGTNEDSKLLRVEDG</sequence>
<evidence type="ECO:0000256" key="1">
    <source>
        <dbReference type="SAM" id="MobiDB-lite"/>
    </source>
</evidence>
<dbReference type="EMBL" id="LN483070">
    <property type="protein sequence ID" value="CEA08177.1"/>
    <property type="molecule type" value="Genomic_DNA"/>
</dbReference>
<dbReference type="Pfam" id="PF10648">
    <property type="entry name" value="Gmad2"/>
    <property type="match status" value="1"/>
</dbReference>
<keyword evidence="2" id="KW-0732">Signal</keyword>
<evidence type="ECO:0000256" key="2">
    <source>
        <dbReference type="SAM" id="SignalP"/>
    </source>
</evidence>
<proteinExistence type="predicted"/>
<name>A0A078MS28_9MICC</name>
<dbReference type="Pfam" id="PF10646">
    <property type="entry name" value="Germane"/>
    <property type="match status" value="1"/>
</dbReference>
<dbReference type="PROSITE" id="PS51257">
    <property type="entry name" value="PROKAR_LIPOPROTEIN"/>
    <property type="match status" value="1"/>
</dbReference>
<organism evidence="4">
    <name type="scientific">Arthrobacter saudimassiliensis</name>
    <dbReference type="NCBI Taxonomy" id="1461584"/>
    <lineage>
        <taxon>Bacteria</taxon>
        <taxon>Bacillati</taxon>
        <taxon>Actinomycetota</taxon>
        <taxon>Actinomycetes</taxon>
        <taxon>Micrococcales</taxon>
        <taxon>Micrococcaceae</taxon>
        <taxon>Arthrobacter</taxon>
    </lineage>
</organism>
<protein>
    <submittedName>
        <fullName evidence="4">Sporulation and spore germination</fullName>
    </submittedName>
</protein>
<feature type="chain" id="PRO_5001742157" evidence="2">
    <location>
        <begin position="33"/>
        <end position="309"/>
    </location>
</feature>
<evidence type="ECO:0000313" key="4">
    <source>
        <dbReference type="EMBL" id="CEA08177.1"/>
    </source>
</evidence>
<dbReference type="InterPro" id="IPR018911">
    <property type="entry name" value="Gmad2_Ig-like_dom"/>
</dbReference>
<feature type="region of interest" description="Disordered" evidence="1">
    <location>
        <begin position="290"/>
        <end position="309"/>
    </location>
</feature>
<reference evidence="4" key="1">
    <citation type="submission" date="2014-07" db="EMBL/GenBank/DDBJ databases">
        <authorList>
            <person name="Urmite Genomes Urmite Genomes"/>
        </authorList>
    </citation>
    <scope>NUCLEOTIDE SEQUENCE</scope>
    <source>
        <strain evidence="4">11W110_air</strain>
    </source>
</reference>